<reference evidence="1 2" key="1">
    <citation type="submission" date="2019-03" db="EMBL/GenBank/DDBJ databases">
        <title>Genomic Encyclopedia of Type Strains, Phase IV (KMG-IV): sequencing the most valuable type-strain genomes for metagenomic binning, comparative biology and taxonomic classification.</title>
        <authorList>
            <person name="Goeker M."/>
        </authorList>
    </citation>
    <scope>NUCLEOTIDE SEQUENCE [LARGE SCALE GENOMIC DNA]</scope>
    <source>
        <strain evidence="1 2">DSM 46831</strain>
    </source>
</reference>
<gene>
    <name evidence="1" type="ORF">EDD57_14613</name>
</gene>
<name>A0A4R2RJ52_9BACL</name>
<dbReference type="AlphaFoldDB" id="A0A4R2RJ52"/>
<evidence type="ECO:0000313" key="1">
    <source>
        <dbReference type="EMBL" id="TCP63840.1"/>
    </source>
</evidence>
<dbReference type="EMBL" id="SLXV01000046">
    <property type="protein sequence ID" value="TCP63840.1"/>
    <property type="molecule type" value="Genomic_DNA"/>
</dbReference>
<dbReference type="Proteomes" id="UP000294746">
    <property type="component" value="Unassembled WGS sequence"/>
</dbReference>
<dbReference type="RefSeq" id="WP_131849720.1">
    <property type="nucleotide sequence ID" value="NZ_SLXV01000046.1"/>
</dbReference>
<accession>A0A4R2RJ52</accession>
<proteinExistence type="predicted"/>
<evidence type="ECO:0000313" key="2">
    <source>
        <dbReference type="Proteomes" id="UP000294746"/>
    </source>
</evidence>
<keyword evidence="2" id="KW-1185">Reference proteome</keyword>
<organism evidence="1 2">
    <name type="scientific">Baia soyae</name>
    <dbReference type="NCBI Taxonomy" id="1544746"/>
    <lineage>
        <taxon>Bacteria</taxon>
        <taxon>Bacillati</taxon>
        <taxon>Bacillota</taxon>
        <taxon>Bacilli</taxon>
        <taxon>Bacillales</taxon>
        <taxon>Thermoactinomycetaceae</taxon>
        <taxon>Baia</taxon>
    </lineage>
</organism>
<protein>
    <submittedName>
        <fullName evidence="1">Uncharacterized protein</fullName>
    </submittedName>
</protein>
<sequence length="207" mass="24554">MDVQKGVYQMQRGLMSSRNSLLYDSFTNLTNQTVIQLPSTIKYVAYLQTLFLSIPFAIRQLEVLVDQKKHREGMNLIQEHLTLTKSWLQKEGYPQLNSFLHPSRWRTKSTDDMQLLVEIAFYHLRITERTFCRIHPQSDLDDLEIVLNHLRELPFDLEEDLQIDRFQDEIRNAYQPEPIMVAQMALSLPNYERPQKEEHEDESDESI</sequence>
<comment type="caution">
    <text evidence="1">The sequence shown here is derived from an EMBL/GenBank/DDBJ whole genome shotgun (WGS) entry which is preliminary data.</text>
</comment>
<dbReference type="OrthoDB" id="2987280at2"/>